<feature type="domain" description="YDG" evidence="3">
    <location>
        <begin position="1266"/>
        <end position="1343"/>
    </location>
</feature>
<feature type="domain" description="YDG" evidence="3">
    <location>
        <begin position="1090"/>
        <end position="1168"/>
    </location>
</feature>
<feature type="domain" description="YDG" evidence="3">
    <location>
        <begin position="738"/>
        <end position="816"/>
    </location>
</feature>
<proteinExistence type="predicted"/>
<accession>A0A369MLE5</accession>
<feature type="chain" id="PRO_5016919039" description="MBG domain-containing protein" evidence="2">
    <location>
        <begin position="28"/>
        <end position="2040"/>
    </location>
</feature>
<feature type="domain" description="YDG" evidence="3">
    <location>
        <begin position="1178"/>
        <end position="1255"/>
    </location>
</feature>
<feature type="domain" description="YDG" evidence="3">
    <location>
        <begin position="826"/>
        <end position="903"/>
    </location>
</feature>
<feature type="domain" description="YDG" evidence="3">
    <location>
        <begin position="650"/>
        <end position="728"/>
    </location>
</feature>
<dbReference type="Proteomes" id="UP000253970">
    <property type="component" value="Unassembled WGS sequence"/>
</dbReference>
<feature type="domain" description="YDG" evidence="3">
    <location>
        <begin position="1354"/>
        <end position="1432"/>
    </location>
</feature>
<sequence>MSSIAKKTGGGLLCVLALASVIGAALAAPASAVAAEPRAAETVVTMTDGQVYDIKQNGSYLFRGTASNASIRVYQNVSANVTFSDLAITNAGDAGGSPLYIDNGATVELTLEGVSVLQGALKHANSIGGRLDMSGGAAAVYLPESAKLVIKGPGALKAVGGQANACTHGAGGGAGIGTNGSYINGGDFTAGSAAGTLEIESGTVRAIGGASTERGGGGAGIGGGGCSGASPAWASASSGGTVTVAGGLLQARGSGNASAVGGGGGFENGDQHRGTDGSVSVTAGTLEEWGQASGFATKVVAIKPNGNLITKTYDGSAAATGDLGLSFDSAFDAPPTGAKIEVASTAYNSKDVAQANRVIASGISLVDAVGCAPANTTTSVPASITPAPVGLAPSSFSKTYDKTTDADLKGASFTGIVSGEDVSVDTSSAKASFGSSKVSDNATVEVTGLSLSGSGKDNYSIASPLTVKGCSIKPATLTFSCSPLTKDYDGSPDVALEGSSLAGVFPGDIVSVDEQKAKASFASRNVVDGATVSVTDIALAGDDAANYSVADKASVDGCSIKPATLTFSCSPLTKGYDGSPDVALKGSSLTGIFPGDDVSVDEQKAKAAFDSPGVVDNANVSVTGLALTGRDAANYSVADKASVAGCSIAPRELTLSCPPLTKDYDGSAEVKLSGTSLAGIVSNDDVRVDEQKAKASFDLPGVVQDATVSVTDIALAGDDAANYSVADKASVAGCSIAPRELTFSCPPLTKDYDGSAEVKLSGTSLADIVSNDDVRVDEQKAKASFASRNVAQDATVKVSGLALAGDDAANYTMPSTASVEHCSIKPKGLSLDPSSLSKTYDKTTSVDLSRAALAGVVDGDAVAVDVSKAKGSFDGSGASDDATATVEGLALSGEGKGNYSIPSPLTVNGCSIEPKELGLDPKSLSRAYDGSTGVDLSGAELTGVFDGDVVSVDVSKAEASFDGSGASDSATVTVGGLALSGASAGNYSIPDPLTVGGCSIERAELAFSCPPLTKDYDGSPDVALEGFSLTGVFPGDAVSADLSNAKASFASRDVAQDATVEVTGLALAGKDAANYTMPSTASVEHCSIKPKELAFSCGPLTKEYDGSELVTLKGSSLKGIVSNDDVRVDEQNARARFDLPGVVQDATVEVSDLALAGDDAGNYSLEPAASVAGCSIEPKGLSLDPSSLSKTYDKTTDAGLSEAVLAGVVDGDEVSVDVSKAKGSFDASRASDSATVTVEGLALSGASAGNYSIADPLTVEGCSIEPKALDLDPAPFGRFYDGSTAANLSRAVLAGVFDGDEVAADVSKASASFDAPGASDDVAVTVTGLSLSGRAAGNYSIADPLTVNGCSIEPKELGFSCPPLSKVYDGSELVALEGFSLTGVVSGDSVSADLSNARAAFGSPDVADGATVRVSGLALAGDDAANYWLEPAASVEGCSISRAENAWASSPAVRVDGWTYGGEPSAPAAQAAFGTPSFSYADAEEGPFGDLPAKPHAGTWYAKASVAGTGNYGALESAPTAFEIAPARLAGLSAEASLTRNQPGCTTTVDLSKLLPSDAGGSPAYAVASRTDAGLTGAEVDASSGVLALEADDRDPAEGAVDVVAVAVTGMLNYEDASVEVSVGYSDKATATVDGVSPEDAEYDGAPHAGYAGFPQAGAPGVSGPVELEVGYEGTLADGGAYGPCADAPVKAGSYSVTFSVPRDHPLASGSKTLSFSISARDLELQAAERPYDGTDAFDGSLLALSREGGRGVLPGDDVSLDASSATAVADSPFAGRASVARVSGASLAGADAASYRLATSFPVSISRAENAWAAQPSVEGWTYGERPKAPAAQAAFGAAELGWVAPDGTILEALPDRPVAGTWTLAARVPGTSDYAGLEGEAAFEVLPAALVVRADDAAMTAGGELPELSYTVEGLLDGDALAVEPKLSVTGDTGAPGTCVIEASGAQASPAGCYALSHEPGTLTVAAAPAADADADAGGAGSEGGVKSLPGAPVLAPTGDPVVPAPFVALGCCLALLGCVAARARAGRIASPRRRVGR</sequence>
<feature type="domain" description="YDG" evidence="3">
    <location>
        <begin position="474"/>
        <end position="552"/>
    </location>
</feature>
<dbReference type="InterPro" id="IPR041248">
    <property type="entry name" value="YDG"/>
</dbReference>
<feature type="domain" description="YDG" evidence="3">
    <location>
        <begin position="914"/>
        <end position="991"/>
    </location>
</feature>
<feature type="domain" description="YDG" evidence="3">
    <location>
        <begin position="562"/>
        <end position="640"/>
    </location>
</feature>
<reference evidence="5 6" key="1">
    <citation type="journal article" date="2018" name="Elife">
        <title>Discovery and characterization of a prevalent human gut bacterial enzyme sufficient for the inactivation of a family of plant toxins.</title>
        <authorList>
            <person name="Koppel N."/>
            <person name="Bisanz J.E."/>
            <person name="Pandelia M.E."/>
            <person name="Turnbaugh P.J."/>
            <person name="Balskus E.P."/>
        </authorList>
    </citation>
    <scope>NUCLEOTIDE SEQUENCE [LARGE SCALE GENOMIC DNA]</scope>
    <source>
        <strain evidence="5 6">W1 BHI 6</strain>
    </source>
</reference>
<gene>
    <name evidence="5" type="ORF">C1875_03900</name>
</gene>
<keyword evidence="1" id="KW-0472">Membrane</keyword>
<feature type="transmembrane region" description="Helical" evidence="1">
    <location>
        <begin position="2005"/>
        <end position="2026"/>
    </location>
</feature>
<dbReference type="Pfam" id="PF18676">
    <property type="entry name" value="MBG_2"/>
    <property type="match status" value="1"/>
</dbReference>
<evidence type="ECO:0000313" key="5">
    <source>
        <dbReference type="EMBL" id="RDB72198.1"/>
    </source>
</evidence>
<evidence type="ECO:0000313" key="6">
    <source>
        <dbReference type="Proteomes" id="UP000253970"/>
    </source>
</evidence>
<feature type="domain" description="YDG" evidence="3">
    <location>
        <begin position="1012"/>
        <end position="1080"/>
    </location>
</feature>
<feature type="domain" description="MBG" evidence="4">
    <location>
        <begin position="1892"/>
        <end position="1966"/>
    </location>
</feature>
<feature type="domain" description="YDG" evidence="3">
    <location>
        <begin position="1726"/>
        <end position="1800"/>
    </location>
</feature>
<evidence type="ECO:0000256" key="2">
    <source>
        <dbReference type="SAM" id="SignalP"/>
    </source>
</evidence>
<keyword evidence="1" id="KW-1133">Transmembrane helix</keyword>
<organism evidence="5 6">
    <name type="scientific">Eggerthella lenta</name>
    <name type="common">Eubacterium lentum</name>
    <dbReference type="NCBI Taxonomy" id="84112"/>
    <lineage>
        <taxon>Bacteria</taxon>
        <taxon>Bacillati</taxon>
        <taxon>Actinomycetota</taxon>
        <taxon>Coriobacteriia</taxon>
        <taxon>Eggerthellales</taxon>
        <taxon>Eggerthellaceae</taxon>
        <taxon>Eggerthella</taxon>
    </lineage>
</organism>
<name>A0A369MLE5_EGGLN</name>
<dbReference type="EMBL" id="PPTU01000004">
    <property type="protein sequence ID" value="RDB72198.1"/>
    <property type="molecule type" value="Genomic_DNA"/>
</dbReference>
<dbReference type="Pfam" id="PF18657">
    <property type="entry name" value="YDG"/>
    <property type="match status" value="13"/>
</dbReference>
<evidence type="ECO:0000256" key="1">
    <source>
        <dbReference type="SAM" id="Phobius"/>
    </source>
</evidence>
<protein>
    <recommendedName>
        <fullName evidence="7">MBG domain-containing protein</fullName>
    </recommendedName>
</protein>
<comment type="caution">
    <text evidence="5">The sequence shown here is derived from an EMBL/GenBank/DDBJ whole genome shotgun (WGS) entry which is preliminary data.</text>
</comment>
<feature type="domain" description="YDG" evidence="3">
    <location>
        <begin position="385"/>
        <end position="463"/>
    </location>
</feature>
<dbReference type="RefSeq" id="WP_114533110.1">
    <property type="nucleotide sequence ID" value="NZ_PPTU01000004.1"/>
</dbReference>
<feature type="signal peptide" evidence="2">
    <location>
        <begin position="1"/>
        <end position="27"/>
    </location>
</feature>
<evidence type="ECO:0000259" key="4">
    <source>
        <dbReference type="Pfam" id="PF18676"/>
    </source>
</evidence>
<evidence type="ECO:0000259" key="3">
    <source>
        <dbReference type="Pfam" id="PF18657"/>
    </source>
</evidence>
<evidence type="ECO:0008006" key="7">
    <source>
        <dbReference type="Google" id="ProtNLM"/>
    </source>
</evidence>
<dbReference type="InterPro" id="IPR041286">
    <property type="entry name" value="MBG_2"/>
</dbReference>
<keyword evidence="2" id="KW-0732">Signal</keyword>
<keyword evidence="1" id="KW-0812">Transmembrane</keyword>